<keyword evidence="3" id="KW-1185">Reference proteome</keyword>
<dbReference type="PROSITE" id="PS51112">
    <property type="entry name" value="AMMECR1"/>
    <property type="match status" value="1"/>
</dbReference>
<dbReference type="PANTHER" id="PTHR13016:SF0">
    <property type="entry name" value="AMME SYNDROME CANDIDATE GENE 1 PROTEIN"/>
    <property type="match status" value="1"/>
</dbReference>
<dbReference type="SUPFAM" id="SSF143447">
    <property type="entry name" value="AMMECR1-like"/>
    <property type="match status" value="1"/>
</dbReference>
<dbReference type="Gene3D" id="3.30.700.20">
    <property type="entry name" value="Hypothetical protein ph0010, domain 1"/>
    <property type="match status" value="1"/>
</dbReference>
<gene>
    <name evidence="2" type="ORF">TH606_07465</name>
</gene>
<dbReference type="InterPro" id="IPR027623">
    <property type="entry name" value="AmmeMemoSam_A"/>
</dbReference>
<dbReference type="InterPro" id="IPR023473">
    <property type="entry name" value="AMMECR1"/>
</dbReference>
<dbReference type="Gene3D" id="3.30.1490.150">
    <property type="entry name" value="Hypothetical protein ph0010, domain 2"/>
    <property type="match status" value="1"/>
</dbReference>
<dbReference type="InterPro" id="IPR027485">
    <property type="entry name" value="AMMECR1_N"/>
</dbReference>
<dbReference type="InterPro" id="IPR002733">
    <property type="entry name" value="AMMECR1_domain"/>
</dbReference>
<dbReference type="EMBL" id="LSFI01000033">
    <property type="protein sequence ID" value="OAG27302.1"/>
    <property type="molecule type" value="Genomic_DNA"/>
</dbReference>
<protein>
    <recommendedName>
        <fullName evidence="1">AMMECR1 domain-containing protein</fullName>
    </recommendedName>
</protein>
<dbReference type="STRING" id="1795632.TH606_07465"/>
<dbReference type="OrthoDB" id="9782820at2"/>
<reference evidence="2 3" key="1">
    <citation type="submission" date="2016-02" db="EMBL/GenBank/DDBJ databases">
        <title>Draft genome sequence of Thermodesulfatator sp. S606.</title>
        <authorList>
            <person name="Lai Q."/>
            <person name="Cao J."/>
            <person name="Dupont S."/>
            <person name="Shao Z."/>
            <person name="Jebbar M."/>
            <person name="Alain K."/>
        </authorList>
    </citation>
    <scope>NUCLEOTIDE SEQUENCE [LARGE SCALE GENOMIC DNA]</scope>
    <source>
        <strain evidence="2 3">S606</strain>
    </source>
</reference>
<dbReference type="InterPro" id="IPR023472">
    <property type="entry name" value="Uncharacterised_MJ0810"/>
</dbReference>
<name>A0A177E7U4_9BACT</name>
<dbReference type="InterPro" id="IPR036071">
    <property type="entry name" value="AMMECR1_dom_sf"/>
</dbReference>
<evidence type="ECO:0000259" key="1">
    <source>
        <dbReference type="PROSITE" id="PS51112"/>
    </source>
</evidence>
<dbReference type="AlphaFoldDB" id="A0A177E7U4"/>
<dbReference type="PANTHER" id="PTHR13016">
    <property type="entry name" value="AMMECR1 HOMOLOG"/>
    <property type="match status" value="1"/>
</dbReference>
<dbReference type="RefSeq" id="WP_068542519.1">
    <property type="nucleotide sequence ID" value="NZ_LSFI01000033.1"/>
</dbReference>
<evidence type="ECO:0000313" key="2">
    <source>
        <dbReference type="EMBL" id="OAG27302.1"/>
    </source>
</evidence>
<feature type="domain" description="AMMECR1" evidence="1">
    <location>
        <begin position="1"/>
        <end position="193"/>
    </location>
</feature>
<dbReference type="NCBIfam" id="TIGR00296">
    <property type="entry name" value="TIGR00296 family protein"/>
    <property type="match status" value="1"/>
</dbReference>
<dbReference type="Proteomes" id="UP000076964">
    <property type="component" value="Unassembled WGS sequence"/>
</dbReference>
<accession>A0A177E7U4</accession>
<evidence type="ECO:0000313" key="3">
    <source>
        <dbReference type="Proteomes" id="UP000076964"/>
    </source>
</evidence>
<dbReference type="NCBIfam" id="TIGR04335">
    <property type="entry name" value="AmmeMemoSam_A"/>
    <property type="match status" value="1"/>
</dbReference>
<proteinExistence type="inferred from homology"/>
<comment type="caution">
    <text evidence="2">The sequence shown here is derived from an EMBL/GenBank/DDBJ whole genome shotgun (WGS) entry which is preliminary data.</text>
</comment>
<dbReference type="HAMAP" id="MF_00645">
    <property type="entry name" value="AMMECR1"/>
    <property type="match status" value="1"/>
</dbReference>
<sequence length="196" mass="21958">MTKVVGLNDAEKALLLYIARDSITSALEGRPPRLPREIPPKLLEPYGAFVTLHKHEQLRGCIGTFHPEGPLYKTVFEMARSAAFNDPRFPPVTLEELPEIDIEISVLSPMWRARSIDEIEIGKHGIYIVRGINRGVLLPQVAVEYGWDRETFLDHTCLKAGLPPGCWQDPETEIYLFTAEIFSEKELGLGPGSGIH</sequence>
<organism evidence="2 3">
    <name type="scientific">Thermodesulfatator autotrophicus</name>
    <dbReference type="NCBI Taxonomy" id="1795632"/>
    <lineage>
        <taxon>Bacteria</taxon>
        <taxon>Pseudomonadati</taxon>
        <taxon>Thermodesulfobacteriota</taxon>
        <taxon>Thermodesulfobacteria</taxon>
        <taxon>Thermodesulfobacteriales</taxon>
        <taxon>Thermodesulfatatoraceae</taxon>
        <taxon>Thermodesulfatator</taxon>
    </lineage>
</organism>
<dbReference type="Pfam" id="PF01871">
    <property type="entry name" value="AMMECR1"/>
    <property type="match status" value="1"/>
</dbReference>